<dbReference type="PIRSF" id="PIRSF037328">
    <property type="entry name" value="Inhibin_alpha_subunit"/>
    <property type="match status" value="1"/>
</dbReference>
<evidence type="ECO:0000313" key="13">
    <source>
        <dbReference type="Ensembl" id="ENSPMGP00000014347.1"/>
    </source>
</evidence>
<keyword evidence="9" id="KW-0372">Hormone</keyword>
<dbReference type="GO" id="GO:0005179">
    <property type="term" value="F:hormone activity"/>
    <property type="evidence" value="ECO:0007669"/>
    <property type="project" value="UniProtKB-KW"/>
</dbReference>
<protein>
    <recommendedName>
        <fullName evidence="4 9">Inhibin alpha chain</fullName>
    </recommendedName>
</protein>
<keyword evidence="7 11" id="KW-0732">Signal</keyword>
<dbReference type="InterPro" id="IPR015615">
    <property type="entry name" value="TGF-beta-rel"/>
</dbReference>
<dbReference type="GO" id="GO:0005125">
    <property type="term" value="F:cytokine activity"/>
    <property type="evidence" value="ECO:0007669"/>
    <property type="project" value="TreeGrafter"/>
</dbReference>
<evidence type="ECO:0000256" key="10">
    <source>
        <dbReference type="RuleBase" id="RU000354"/>
    </source>
</evidence>
<dbReference type="GO" id="GO:0005615">
    <property type="term" value="C:extracellular space"/>
    <property type="evidence" value="ECO:0007669"/>
    <property type="project" value="TreeGrafter"/>
</dbReference>
<dbReference type="PROSITE" id="PS51362">
    <property type="entry name" value="TGF_BETA_2"/>
    <property type="match status" value="1"/>
</dbReference>
<evidence type="ECO:0000313" key="14">
    <source>
        <dbReference type="Proteomes" id="UP000261520"/>
    </source>
</evidence>
<evidence type="ECO:0000256" key="7">
    <source>
        <dbReference type="ARBA" id="ARBA00022729"/>
    </source>
</evidence>
<keyword evidence="8" id="KW-0325">Glycoprotein</keyword>
<dbReference type="InterPro" id="IPR001839">
    <property type="entry name" value="TGF-b_C"/>
</dbReference>
<dbReference type="SUPFAM" id="SSF57501">
    <property type="entry name" value="Cystine-knot cytokines"/>
    <property type="match status" value="1"/>
</dbReference>
<dbReference type="AlphaFoldDB" id="A0A3B4AB94"/>
<name>A0A3B4AB94_9GOBI</name>
<dbReference type="Pfam" id="PF00019">
    <property type="entry name" value="TGF_beta"/>
    <property type="match status" value="1"/>
</dbReference>
<dbReference type="InterPro" id="IPR029034">
    <property type="entry name" value="Cystine-knot_cytokine"/>
</dbReference>
<dbReference type="STRING" id="409849.ENSPMGP00000014347"/>
<dbReference type="PANTHER" id="PTHR11848">
    <property type="entry name" value="TGF-BETA FAMILY"/>
    <property type="match status" value="1"/>
</dbReference>
<comment type="similarity">
    <text evidence="3 10">Belongs to the TGF-beta family.</text>
</comment>
<dbReference type="PRINTS" id="PR00669">
    <property type="entry name" value="INHIBINA"/>
</dbReference>
<evidence type="ECO:0000256" key="4">
    <source>
        <dbReference type="ARBA" id="ARBA00019280"/>
    </source>
</evidence>
<feature type="signal peptide" evidence="11">
    <location>
        <begin position="1"/>
        <end position="19"/>
    </location>
</feature>
<comment type="subcellular location">
    <subcellularLocation>
        <location evidence="2">Secreted</location>
    </subcellularLocation>
</comment>
<dbReference type="PANTHER" id="PTHR11848:SF117">
    <property type="entry name" value="INHIBIN ALPHA CHAIN"/>
    <property type="match status" value="1"/>
</dbReference>
<comment type="function">
    <text evidence="1">Inhibins and activins inhibit and activate, respectively, the secretion of follitropin by the pituitary gland. Inhibins/activins are involved in regulating a number of diverse functions such as hypothalamic and pituitary hormone secretion, gonadal hormone secretion, germ cell development and maturation, erythroid differentiation, insulin secretion, nerve cell survival, embryonic axial development or bone growth, depending on their subunit composition. Inhibins appear to oppose the functions of activins.</text>
</comment>
<keyword evidence="14" id="KW-1185">Reference proteome</keyword>
<feature type="chain" id="PRO_5046685510" description="Inhibin alpha chain" evidence="11">
    <location>
        <begin position="20"/>
        <end position="337"/>
    </location>
</feature>
<dbReference type="InterPro" id="IPR017175">
    <property type="entry name" value="Inhibin_asu"/>
</dbReference>
<evidence type="ECO:0000256" key="2">
    <source>
        <dbReference type="ARBA" id="ARBA00004613"/>
    </source>
</evidence>
<dbReference type="SMART" id="SM00204">
    <property type="entry name" value="TGFB"/>
    <property type="match status" value="1"/>
</dbReference>
<organism evidence="13 14">
    <name type="scientific">Periophthalmus magnuspinnatus</name>
    <dbReference type="NCBI Taxonomy" id="409849"/>
    <lineage>
        <taxon>Eukaryota</taxon>
        <taxon>Metazoa</taxon>
        <taxon>Chordata</taxon>
        <taxon>Craniata</taxon>
        <taxon>Vertebrata</taxon>
        <taxon>Euteleostomi</taxon>
        <taxon>Actinopterygii</taxon>
        <taxon>Neopterygii</taxon>
        <taxon>Teleostei</taxon>
        <taxon>Neoteleostei</taxon>
        <taxon>Acanthomorphata</taxon>
        <taxon>Gobiaria</taxon>
        <taxon>Gobiiformes</taxon>
        <taxon>Gobioidei</taxon>
        <taxon>Gobiidae</taxon>
        <taxon>Oxudercinae</taxon>
        <taxon>Periophthalmus</taxon>
    </lineage>
</organism>
<evidence type="ECO:0000256" key="1">
    <source>
        <dbReference type="ARBA" id="ARBA00002588"/>
    </source>
</evidence>
<reference evidence="13" key="1">
    <citation type="submission" date="2025-08" db="UniProtKB">
        <authorList>
            <consortium name="Ensembl"/>
        </authorList>
    </citation>
    <scope>IDENTIFICATION</scope>
</reference>
<evidence type="ECO:0000256" key="3">
    <source>
        <dbReference type="ARBA" id="ARBA00006656"/>
    </source>
</evidence>
<keyword evidence="5 9" id="KW-0964">Secreted</keyword>
<sequence>MSVMMLWSLVALLCVSGKGVVVDEDQPRDEVLSWVKLKLLEGLGVEEVPQVPASDEERRKLGRSVLQTRAEGLDYGSVEQQDDMQVILFAKHSCAKSDPGHTSSSSPLSPFTFTFHPSIDPHVSSVTSAQLWFFSGLDLPLNSSAPLSVLTSGPQPLLSASPAPAHRSQDGWSTYNLNQDALKTIGHGAFSLEIDCPECICNDDEDKLPFLSLNIKNHVPKRKSRSVGMPWSPSELDLLQRPSLETLGDCSRARVQISFEELGWDNWIVDPKTLDFYYCQGNCSSPERAAARLGMVQCCAPVPGRMRSVRITTTSDGGYSFKYETLPNIIPEECACI</sequence>
<accession>A0A3B4AB94</accession>
<evidence type="ECO:0000256" key="8">
    <source>
        <dbReference type="ARBA" id="ARBA00023180"/>
    </source>
</evidence>
<dbReference type="Gene3D" id="2.10.90.10">
    <property type="entry name" value="Cystine-knot cytokines"/>
    <property type="match status" value="1"/>
</dbReference>
<keyword evidence="9 10" id="KW-0339">Growth factor</keyword>
<proteinExistence type="inferred from homology"/>
<evidence type="ECO:0000256" key="6">
    <source>
        <dbReference type="ARBA" id="ARBA00022685"/>
    </source>
</evidence>
<keyword evidence="6" id="KW-0165">Cleavage on pair of basic residues</keyword>
<evidence type="ECO:0000256" key="11">
    <source>
        <dbReference type="SAM" id="SignalP"/>
    </source>
</evidence>
<dbReference type="GO" id="GO:0008083">
    <property type="term" value="F:growth factor activity"/>
    <property type="evidence" value="ECO:0007669"/>
    <property type="project" value="UniProtKB-KW"/>
</dbReference>
<evidence type="ECO:0000256" key="9">
    <source>
        <dbReference type="PIRNR" id="PIRNR037328"/>
    </source>
</evidence>
<dbReference type="Proteomes" id="UP000261520">
    <property type="component" value="Unplaced"/>
</dbReference>
<feature type="domain" description="TGF-beta family profile" evidence="12">
    <location>
        <begin position="222"/>
        <end position="337"/>
    </location>
</feature>
<evidence type="ECO:0000259" key="12">
    <source>
        <dbReference type="PROSITE" id="PS51362"/>
    </source>
</evidence>
<reference evidence="13" key="2">
    <citation type="submission" date="2025-09" db="UniProtKB">
        <authorList>
            <consortium name="Ensembl"/>
        </authorList>
    </citation>
    <scope>IDENTIFICATION</scope>
</reference>
<dbReference type="Ensembl" id="ENSPMGT00000015307.1">
    <property type="protein sequence ID" value="ENSPMGP00000014347.1"/>
    <property type="gene ID" value="ENSPMGG00000011756.1"/>
</dbReference>
<evidence type="ECO:0000256" key="5">
    <source>
        <dbReference type="ARBA" id="ARBA00022525"/>
    </source>
</evidence>